<feature type="transmembrane region" description="Helical" evidence="1">
    <location>
        <begin position="12"/>
        <end position="28"/>
    </location>
</feature>
<name>A0A0Q0S6Y4_9FLAO</name>
<keyword evidence="1" id="KW-1133">Transmembrane helix</keyword>
<organism evidence="2 3">
    <name type="scientific">Flavobacterium aquidurense</name>
    <dbReference type="NCBI Taxonomy" id="362413"/>
    <lineage>
        <taxon>Bacteria</taxon>
        <taxon>Pseudomonadati</taxon>
        <taxon>Bacteroidota</taxon>
        <taxon>Flavobacteriia</taxon>
        <taxon>Flavobacteriales</taxon>
        <taxon>Flavobacteriaceae</taxon>
        <taxon>Flavobacterium</taxon>
    </lineage>
</organism>
<comment type="caution">
    <text evidence="2">The sequence shown here is derived from an EMBL/GenBank/DDBJ whole genome shotgun (WGS) entry which is preliminary data.</text>
</comment>
<feature type="transmembrane region" description="Helical" evidence="1">
    <location>
        <begin position="34"/>
        <end position="52"/>
    </location>
</feature>
<sequence length="59" mass="6901">MSFSSLKNITPLTFYFGSVICFVLANVLRDKVLSFYYILLVLGIVFFFMGILKRLRTKR</sequence>
<keyword evidence="1" id="KW-0812">Transmembrane</keyword>
<accession>A0A0Q0S6Y4</accession>
<dbReference type="GeneID" id="29645622"/>
<keyword evidence="1" id="KW-0472">Membrane</keyword>
<protein>
    <submittedName>
        <fullName evidence="2">Uncharacterized protein</fullName>
    </submittedName>
</protein>
<gene>
    <name evidence="2" type="ORF">RC62_926</name>
</gene>
<evidence type="ECO:0000313" key="3">
    <source>
        <dbReference type="Proteomes" id="UP000050443"/>
    </source>
</evidence>
<dbReference type="AlphaFoldDB" id="A0A0Q0S6Y4"/>
<dbReference type="EMBL" id="JRLF01000012">
    <property type="protein sequence ID" value="KQB39248.1"/>
    <property type="molecule type" value="Genomic_DNA"/>
</dbReference>
<dbReference type="PATRIC" id="fig|362413.3.peg.902"/>
<reference evidence="2 3" key="1">
    <citation type="submission" date="2014-09" db="EMBL/GenBank/DDBJ databases">
        <title>Genome sequence of Flavobacterium aquidurense RC62.</title>
        <authorList>
            <person name="Kim J.F."/>
            <person name="Kwak M.-J."/>
        </authorList>
    </citation>
    <scope>NUCLEOTIDE SEQUENCE [LARGE SCALE GENOMIC DNA]</scope>
    <source>
        <strain evidence="2 3">RC62</strain>
    </source>
</reference>
<proteinExistence type="predicted"/>
<evidence type="ECO:0000256" key="1">
    <source>
        <dbReference type="SAM" id="Phobius"/>
    </source>
</evidence>
<dbReference type="Proteomes" id="UP000050443">
    <property type="component" value="Unassembled WGS sequence"/>
</dbReference>
<evidence type="ECO:0000313" key="2">
    <source>
        <dbReference type="EMBL" id="KQB39248.1"/>
    </source>
</evidence>